<dbReference type="EMBL" id="ODYU01000193">
    <property type="protein sequence ID" value="SOQ34570.1"/>
    <property type="molecule type" value="Genomic_DNA"/>
</dbReference>
<accession>A0A2H1V144</accession>
<protein>
    <submittedName>
        <fullName evidence="1">SFRICE_009375</fullName>
    </submittedName>
</protein>
<name>A0A2H1V144_SPOFR</name>
<dbReference type="AlphaFoldDB" id="A0A2H1V144"/>
<gene>
    <name evidence="1" type="ORF">SFRICE_009375</name>
</gene>
<organism evidence="1">
    <name type="scientific">Spodoptera frugiperda</name>
    <name type="common">Fall armyworm</name>
    <dbReference type="NCBI Taxonomy" id="7108"/>
    <lineage>
        <taxon>Eukaryota</taxon>
        <taxon>Metazoa</taxon>
        <taxon>Ecdysozoa</taxon>
        <taxon>Arthropoda</taxon>
        <taxon>Hexapoda</taxon>
        <taxon>Insecta</taxon>
        <taxon>Pterygota</taxon>
        <taxon>Neoptera</taxon>
        <taxon>Endopterygota</taxon>
        <taxon>Lepidoptera</taxon>
        <taxon>Glossata</taxon>
        <taxon>Ditrysia</taxon>
        <taxon>Noctuoidea</taxon>
        <taxon>Noctuidae</taxon>
        <taxon>Amphipyrinae</taxon>
        <taxon>Spodoptera</taxon>
    </lineage>
</organism>
<proteinExistence type="predicted"/>
<evidence type="ECO:0000313" key="1">
    <source>
        <dbReference type="EMBL" id="SOQ34570.1"/>
    </source>
</evidence>
<sequence length="123" mass="13913">MMMRPTMARLPISNLFTRALKTPRLFPSGNKDSDKEFHSLAVRTRKLDAKRYVRVGRISTMKRKIKIIFSNNTSSQSNVQNKGVYRLRRQTLDGGWCDTAHALASAGDSCTWSGSSTLTIRFT</sequence>
<reference evidence="1" key="1">
    <citation type="submission" date="2016-07" db="EMBL/GenBank/DDBJ databases">
        <authorList>
            <person name="Bretaudeau A."/>
        </authorList>
    </citation>
    <scope>NUCLEOTIDE SEQUENCE</scope>
    <source>
        <strain evidence="1">Rice</strain>
        <tissue evidence="1">Whole body</tissue>
    </source>
</reference>